<dbReference type="RefSeq" id="XP_001220192.1">
    <property type="nucleotide sequence ID" value="XM_001220191.1"/>
</dbReference>
<dbReference type="AlphaFoldDB" id="Q2HFN3"/>
<sequence length="89" mass="9410">MSRGRRRLLRGSRRPGSGGLCQAFGGIPTQPPSTSLPITGVPIIAAREKEAIDAFRPVKLRKDMDVGCGAVGNVRGTAVPRCKLGNRQA</sequence>
<dbReference type="EMBL" id="CH408029">
    <property type="protein sequence ID" value="EAQ92736.1"/>
    <property type="molecule type" value="Genomic_DNA"/>
</dbReference>
<dbReference type="GeneID" id="4386814"/>
<name>Q2HFN3_CHAGB</name>
<proteinExistence type="predicted"/>
<accession>Q2HFN3</accession>
<reference evidence="3" key="1">
    <citation type="journal article" date="2015" name="Genome Announc.">
        <title>Draft genome sequence of the cellulolytic fungus Chaetomium globosum.</title>
        <authorList>
            <person name="Cuomo C.A."/>
            <person name="Untereiner W.A."/>
            <person name="Ma L.-J."/>
            <person name="Grabherr M."/>
            <person name="Birren B.W."/>
        </authorList>
    </citation>
    <scope>NUCLEOTIDE SEQUENCE [LARGE SCALE GENOMIC DNA]</scope>
    <source>
        <strain evidence="3">ATCC 6205 / CBS 148.51 / DSM 1962 / NBRC 6347 / NRRL 1970</strain>
    </source>
</reference>
<dbReference type="VEuPathDB" id="FungiDB:CHGG_00971"/>
<gene>
    <name evidence="2" type="ORF">CHGG_00971</name>
</gene>
<feature type="compositionally biased region" description="Basic residues" evidence="1">
    <location>
        <begin position="1"/>
        <end position="13"/>
    </location>
</feature>
<protein>
    <submittedName>
        <fullName evidence="2">Uncharacterized protein</fullName>
    </submittedName>
</protein>
<dbReference type="HOGENOM" id="CLU_2454522_0_0_1"/>
<evidence type="ECO:0000313" key="3">
    <source>
        <dbReference type="Proteomes" id="UP000001056"/>
    </source>
</evidence>
<dbReference type="InParanoid" id="Q2HFN3"/>
<keyword evidence="3" id="KW-1185">Reference proteome</keyword>
<evidence type="ECO:0000256" key="1">
    <source>
        <dbReference type="SAM" id="MobiDB-lite"/>
    </source>
</evidence>
<dbReference type="Proteomes" id="UP000001056">
    <property type="component" value="Unassembled WGS sequence"/>
</dbReference>
<feature type="region of interest" description="Disordered" evidence="1">
    <location>
        <begin position="1"/>
        <end position="35"/>
    </location>
</feature>
<evidence type="ECO:0000313" key="2">
    <source>
        <dbReference type="EMBL" id="EAQ92736.1"/>
    </source>
</evidence>
<organism evidence="2 3">
    <name type="scientific">Chaetomium globosum (strain ATCC 6205 / CBS 148.51 / DSM 1962 / NBRC 6347 / NRRL 1970)</name>
    <name type="common">Soil fungus</name>
    <dbReference type="NCBI Taxonomy" id="306901"/>
    <lineage>
        <taxon>Eukaryota</taxon>
        <taxon>Fungi</taxon>
        <taxon>Dikarya</taxon>
        <taxon>Ascomycota</taxon>
        <taxon>Pezizomycotina</taxon>
        <taxon>Sordariomycetes</taxon>
        <taxon>Sordariomycetidae</taxon>
        <taxon>Sordariales</taxon>
        <taxon>Chaetomiaceae</taxon>
        <taxon>Chaetomium</taxon>
    </lineage>
</organism>